<accession>A0AAD6UFJ0</accession>
<gene>
    <name evidence="1" type="ORF">B0H15DRAFT_771997</name>
</gene>
<reference evidence="1" key="1">
    <citation type="submission" date="2023-03" db="EMBL/GenBank/DDBJ databases">
        <title>Massive genome expansion in bonnet fungi (Mycena s.s.) driven by repeated elements and novel gene families across ecological guilds.</title>
        <authorList>
            <consortium name="Lawrence Berkeley National Laboratory"/>
            <person name="Harder C.B."/>
            <person name="Miyauchi S."/>
            <person name="Viragh M."/>
            <person name="Kuo A."/>
            <person name="Thoen E."/>
            <person name="Andreopoulos B."/>
            <person name="Lu D."/>
            <person name="Skrede I."/>
            <person name="Drula E."/>
            <person name="Henrissat B."/>
            <person name="Morin E."/>
            <person name="Kohler A."/>
            <person name="Barry K."/>
            <person name="LaButti K."/>
            <person name="Morin E."/>
            <person name="Salamov A."/>
            <person name="Lipzen A."/>
            <person name="Mereny Z."/>
            <person name="Hegedus B."/>
            <person name="Baldrian P."/>
            <person name="Stursova M."/>
            <person name="Weitz H."/>
            <person name="Taylor A."/>
            <person name="Grigoriev I.V."/>
            <person name="Nagy L.G."/>
            <person name="Martin F."/>
            <person name="Kauserud H."/>
        </authorList>
    </citation>
    <scope>NUCLEOTIDE SEQUENCE</scope>
    <source>
        <strain evidence="1">CBHHK173m</strain>
    </source>
</reference>
<dbReference type="EMBL" id="JARJCN010000008">
    <property type="protein sequence ID" value="KAJ7098654.1"/>
    <property type="molecule type" value="Genomic_DNA"/>
</dbReference>
<proteinExistence type="predicted"/>
<protein>
    <submittedName>
        <fullName evidence="1">Uncharacterized protein</fullName>
    </submittedName>
</protein>
<organism evidence="1 2">
    <name type="scientific">Mycena belliarum</name>
    <dbReference type="NCBI Taxonomy" id="1033014"/>
    <lineage>
        <taxon>Eukaryota</taxon>
        <taxon>Fungi</taxon>
        <taxon>Dikarya</taxon>
        <taxon>Basidiomycota</taxon>
        <taxon>Agaricomycotina</taxon>
        <taxon>Agaricomycetes</taxon>
        <taxon>Agaricomycetidae</taxon>
        <taxon>Agaricales</taxon>
        <taxon>Marasmiineae</taxon>
        <taxon>Mycenaceae</taxon>
        <taxon>Mycena</taxon>
    </lineage>
</organism>
<evidence type="ECO:0000313" key="1">
    <source>
        <dbReference type="EMBL" id="KAJ7098654.1"/>
    </source>
</evidence>
<comment type="caution">
    <text evidence="1">The sequence shown here is derived from an EMBL/GenBank/DDBJ whole genome shotgun (WGS) entry which is preliminary data.</text>
</comment>
<keyword evidence="2" id="KW-1185">Reference proteome</keyword>
<dbReference type="Proteomes" id="UP001222325">
    <property type="component" value="Unassembled WGS sequence"/>
</dbReference>
<sequence>MPEPRGQASIQRTKDKDRLHAFLDSLRPGFEESVTREPVDRWAPDLHPELDATVIAHIKSLGIPRVGTRPSLLIHDLGRFQKAPQLKSRVDGIFKRNATTFLVNTSGSGKTRLSFEGLCQNWGFYFIMERDANSLGAADIGPNLYRRLNFPTGFQPCLPPPDSPSFPDMLARNIEITHEEFNRLLLGRLLVFQIFSEIIESRGITEDHKMRWLLFQLTPHLPGNTTYDILHDVTKIYLGELEADVVRDLIAVTFAKLQKIHGPEFHLFYVIDEAQLASREHTSAFWHEGKEYPLLREIIQSWAVQSRHHETAFVILGTDIPKDGFASAPFADSVRWSSDTGSFDDEAEHGRYVSQFLTPSYVSSPTGKMFLQRVWAWCRGRYRITDALLKALLIDDFITPHRLLNDYIETVTTHRPTDFVDDERRISSIAVGVYLSIPMTFLMSLSAPVLRSTVQHVLLHYLATGRHPSPFSEDLTPLVSAGFGHFITSDLSHVVMDEPMFLIRAAKWLCDPVESGLDSPHTCFTVLQNHRVDATSRSLACFVAFYLARVLEHGQHLSTVFSFPVDKEAWANETAELSTFDGKTVSAVDPQTFTIASPSTLAGVESWLDDGKGDAFCLTDDVDPELIFSLKLEKSGFLRVILHSIVAEKDVQGDRLKKVMSKLASKNVFCDEVCVSILSWDAFLNAR</sequence>
<evidence type="ECO:0000313" key="2">
    <source>
        <dbReference type="Proteomes" id="UP001222325"/>
    </source>
</evidence>
<dbReference type="AlphaFoldDB" id="A0AAD6UFJ0"/>
<name>A0AAD6UFJ0_9AGAR</name>